<dbReference type="OrthoDB" id="470139at2"/>
<gene>
    <name evidence="3" type="ORF">D3870_03840</name>
</gene>
<reference evidence="3 4" key="1">
    <citation type="submission" date="2018-09" db="EMBL/GenBank/DDBJ databases">
        <authorList>
            <person name="Zhu H."/>
        </authorList>
    </citation>
    <scope>NUCLEOTIDE SEQUENCE [LARGE SCALE GENOMIC DNA]</scope>
    <source>
        <strain evidence="3 4">K2R10-39</strain>
    </source>
</reference>
<name>A0A418WYT7_9BURK</name>
<evidence type="ECO:0000313" key="3">
    <source>
        <dbReference type="EMBL" id="RJG05263.1"/>
    </source>
</evidence>
<dbReference type="InterPro" id="IPR009492">
    <property type="entry name" value="TniQ"/>
</dbReference>
<dbReference type="EMBL" id="QYUN01000002">
    <property type="protein sequence ID" value="RJG05263.1"/>
    <property type="molecule type" value="Genomic_DNA"/>
</dbReference>
<feature type="domain" description="TniQ" evidence="2">
    <location>
        <begin position="80"/>
        <end position="226"/>
    </location>
</feature>
<evidence type="ECO:0000256" key="1">
    <source>
        <dbReference type="SAM" id="MobiDB-lite"/>
    </source>
</evidence>
<comment type="caution">
    <text evidence="3">The sequence shown here is derived from an EMBL/GenBank/DDBJ whole genome shotgun (WGS) entry which is preliminary data.</text>
</comment>
<sequence length="509" mass="57273">MDDDIISSAASALQRLIDEHRKIPQDRDSLDQKFSSFIQQERTKVADSKSILFSTGRVVRLPKRTPSTPSKETTPRLEICRPLPDEVIQGWRGRMRSVNCIGPKEKIEALIEAHARSLDTNIPADADFFQHVASILHMPREQLIHQHTLTPFFNALEGLKLNKPGTKSTRHREAVERHAPFKLGGKHPRYCWQCAQEDLSSMGFSYWRREHQLPGALWCMEHHSLLSTVPRRDAFDQCPHEITDAVIEQRAQEFHPEQTAFLKRYAYIVNEIFEQRPTIDSRAASIVLGKKARIADLRISKLGTRPTVGNRLMELLPRWWLEETIPRVHWIPHKYISSIDGICSPDATRYTTATLSLLAALFYEDEQQAVAEIFNPSCPSPDRAPGAAFWGSWKVFDEYVAQEGVVSHVAERLAIPSSTVSIGLLRQGLPGLGRSSSTILAAHAFLSGQSMADACACNQASIEEVESLIRMSGSKLKAALDKIVRNTRYKSPPSPRVRKKRLPSGLSGI</sequence>
<keyword evidence="4" id="KW-1185">Reference proteome</keyword>
<evidence type="ECO:0000259" key="2">
    <source>
        <dbReference type="Pfam" id="PF06527"/>
    </source>
</evidence>
<protein>
    <recommendedName>
        <fullName evidence="2">TniQ domain-containing protein</fullName>
    </recommendedName>
</protein>
<feature type="region of interest" description="Disordered" evidence="1">
    <location>
        <begin position="489"/>
        <end position="509"/>
    </location>
</feature>
<accession>A0A418WYT7</accession>
<dbReference type="Proteomes" id="UP000285190">
    <property type="component" value="Unassembled WGS sequence"/>
</dbReference>
<proteinExistence type="predicted"/>
<organism evidence="3 4">
    <name type="scientific">Noviherbaspirillum cavernae</name>
    <dbReference type="NCBI Taxonomy" id="2320862"/>
    <lineage>
        <taxon>Bacteria</taxon>
        <taxon>Pseudomonadati</taxon>
        <taxon>Pseudomonadota</taxon>
        <taxon>Betaproteobacteria</taxon>
        <taxon>Burkholderiales</taxon>
        <taxon>Oxalobacteraceae</taxon>
        <taxon>Noviherbaspirillum</taxon>
    </lineage>
</organism>
<evidence type="ECO:0000313" key="4">
    <source>
        <dbReference type="Proteomes" id="UP000285190"/>
    </source>
</evidence>
<dbReference type="RefSeq" id="WP_119736810.1">
    <property type="nucleotide sequence ID" value="NZ_QYUN01000002.1"/>
</dbReference>
<dbReference type="Pfam" id="PF06527">
    <property type="entry name" value="TniQ"/>
    <property type="match status" value="1"/>
</dbReference>
<dbReference type="AlphaFoldDB" id="A0A418WYT7"/>